<evidence type="ECO:0000313" key="3">
    <source>
        <dbReference type="Proteomes" id="UP001597533"/>
    </source>
</evidence>
<keyword evidence="3" id="KW-1185">Reference proteome</keyword>
<dbReference type="RefSeq" id="WP_183490504.1">
    <property type="nucleotide sequence ID" value="NZ_JBHUOV010000013.1"/>
</dbReference>
<keyword evidence="1" id="KW-1133">Transmembrane helix</keyword>
<accession>A0ABW5WP41</accession>
<keyword evidence="1" id="KW-0472">Membrane</keyword>
<sequence length="240" mass="27956">MIKFFRKIRQNLLTENKFSKYLLYAIGEIILVVIGILIALSINNWNEDQRKEKLESKILSEIRTALKGDLKAIKINVRSCIYSEKSIKLIKEQIQLEQPTNDSLNYHFGGLLFNNSVDITTGPFETLKSQGLDLISNDSLRNGILYYYEQTAKYYIDKNLFLSNEYKVEYFTKLFNTVAFMGDYGKGQVIPNDYESLKKDPIFFNIVNTTLDEIGYKRRLLKQAEDEVQSIIKMINKELQ</sequence>
<protein>
    <submittedName>
        <fullName evidence="2">DUF6090 family protein</fullName>
    </submittedName>
</protein>
<comment type="caution">
    <text evidence="2">The sequence shown here is derived from an EMBL/GenBank/DDBJ whole genome shotgun (WGS) entry which is preliminary data.</text>
</comment>
<proteinExistence type="predicted"/>
<reference evidence="3" key="1">
    <citation type="journal article" date="2019" name="Int. J. Syst. Evol. Microbiol.">
        <title>The Global Catalogue of Microorganisms (GCM) 10K type strain sequencing project: providing services to taxonomists for standard genome sequencing and annotation.</title>
        <authorList>
            <consortium name="The Broad Institute Genomics Platform"/>
            <consortium name="The Broad Institute Genome Sequencing Center for Infectious Disease"/>
            <person name="Wu L."/>
            <person name="Ma J."/>
        </authorList>
    </citation>
    <scope>NUCLEOTIDE SEQUENCE [LARGE SCALE GENOMIC DNA]</scope>
    <source>
        <strain evidence="3">KCTC 32141</strain>
    </source>
</reference>
<dbReference type="Proteomes" id="UP001597533">
    <property type="component" value="Unassembled WGS sequence"/>
</dbReference>
<keyword evidence="1" id="KW-0812">Transmembrane</keyword>
<dbReference type="EMBL" id="JBHUOV010000013">
    <property type="protein sequence ID" value="MFD2824508.1"/>
    <property type="molecule type" value="Genomic_DNA"/>
</dbReference>
<gene>
    <name evidence="2" type="ORF">ACFS5M_12570</name>
</gene>
<evidence type="ECO:0000256" key="1">
    <source>
        <dbReference type="SAM" id="Phobius"/>
    </source>
</evidence>
<name>A0ABW5WP41_9FLAO</name>
<evidence type="ECO:0000313" key="2">
    <source>
        <dbReference type="EMBL" id="MFD2824508.1"/>
    </source>
</evidence>
<feature type="transmembrane region" description="Helical" evidence="1">
    <location>
        <begin position="21"/>
        <end position="42"/>
    </location>
</feature>
<dbReference type="InterPro" id="IPR045749">
    <property type="entry name" value="DUF6090"/>
</dbReference>
<dbReference type="Pfam" id="PF19578">
    <property type="entry name" value="DUF6090"/>
    <property type="match status" value="1"/>
</dbReference>
<organism evidence="2 3">
    <name type="scientific">Lacinutrix iliipiscaria</name>
    <dbReference type="NCBI Taxonomy" id="1230532"/>
    <lineage>
        <taxon>Bacteria</taxon>
        <taxon>Pseudomonadati</taxon>
        <taxon>Bacteroidota</taxon>
        <taxon>Flavobacteriia</taxon>
        <taxon>Flavobacteriales</taxon>
        <taxon>Flavobacteriaceae</taxon>
        <taxon>Lacinutrix</taxon>
    </lineage>
</organism>